<dbReference type="Proteomes" id="UP000758603">
    <property type="component" value="Unassembled WGS sequence"/>
</dbReference>
<dbReference type="GO" id="GO:0030170">
    <property type="term" value="F:pyridoxal phosphate binding"/>
    <property type="evidence" value="ECO:0007669"/>
    <property type="project" value="InterPro"/>
</dbReference>
<keyword evidence="1" id="KW-0408">Iron</keyword>
<dbReference type="AlphaFoldDB" id="A0A9P8UT02"/>
<evidence type="ECO:0000259" key="4">
    <source>
        <dbReference type="PROSITE" id="PS51340"/>
    </source>
</evidence>
<organism evidence="6 7">
    <name type="scientific">Truncatella angustata</name>
    <dbReference type="NCBI Taxonomy" id="152316"/>
    <lineage>
        <taxon>Eukaryota</taxon>
        <taxon>Fungi</taxon>
        <taxon>Dikarya</taxon>
        <taxon>Ascomycota</taxon>
        <taxon>Pezizomycotina</taxon>
        <taxon>Sordariomycetes</taxon>
        <taxon>Xylariomycetidae</taxon>
        <taxon>Amphisphaeriales</taxon>
        <taxon>Sporocadaceae</taxon>
        <taxon>Truncatella</taxon>
    </lineage>
</organism>
<dbReference type="SUPFAM" id="SSF50800">
    <property type="entry name" value="PK beta-barrel domain-like"/>
    <property type="match status" value="2"/>
</dbReference>
<dbReference type="InterPro" id="IPR052353">
    <property type="entry name" value="Benzoxazolinone_Detox_Enz"/>
</dbReference>
<evidence type="ECO:0000259" key="3">
    <source>
        <dbReference type="PROSITE" id="PS51085"/>
    </source>
</evidence>
<dbReference type="InterPro" id="IPR039261">
    <property type="entry name" value="FNR_nucleotide-bd"/>
</dbReference>
<keyword evidence="2" id="KW-0411">Iron-sulfur</keyword>
<evidence type="ECO:0000313" key="6">
    <source>
        <dbReference type="EMBL" id="KAH6657927.1"/>
    </source>
</evidence>
<dbReference type="RefSeq" id="XP_045962161.1">
    <property type="nucleotide sequence ID" value="XM_046108737.1"/>
</dbReference>
<dbReference type="Pfam" id="PF03473">
    <property type="entry name" value="MOSC"/>
    <property type="match status" value="1"/>
</dbReference>
<accession>A0A9P8UT02</accession>
<keyword evidence="7" id="KW-1185">Reference proteome</keyword>
<dbReference type="InterPro" id="IPR012675">
    <property type="entry name" value="Beta-grasp_dom_sf"/>
</dbReference>
<dbReference type="PROSITE" id="PS51085">
    <property type="entry name" value="2FE2S_FER_2"/>
    <property type="match status" value="1"/>
</dbReference>
<dbReference type="SUPFAM" id="SSF52343">
    <property type="entry name" value="Ferredoxin reductase-like, C-terminal NADP-linked domain"/>
    <property type="match status" value="1"/>
</dbReference>
<dbReference type="CDD" id="cd00207">
    <property type="entry name" value="fer2"/>
    <property type="match status" value="1"/>
</dbReference>
<dbReference type="InterPro" id="IPR006058">
    <property type="entry name" value="2Fe2S_fd_BS"/>
</dbReference>
<dbReference type="InterPro" id="IPR017927">
    <property type="entry name" value="FAD-bd_FR_type"/>
</dbReference>
<keyword evidence="1" id="KW-0001">2Fe-2S</keyword>
<dbReference type="PANTHER" id="PTHR30212:SF2">
    <property type="entry name" value="PROTEIN YIIM"/>
    <property type="match status" value="1"/>
</dbReference>
<dbReference type="SUPFAM" id="SSF54292">
    <property type="entry name" value="2Fe-2S ferredoxin-like"/>
    <property type="match status" value="1"/>
</dbReference>
<gene>
    <name evidence="6" type="ORF">BKA67DRAFT_673725</name>
</gene>
<dbReference type="Gene3D" id="2.40.30.10">
    <property type="entry name" value="Translation factors"/>
    <property type="match status" value="1"/>
</dbReference>
<dbReference type="PANTHER" id="PTHR30212">
    <property type="entry name" value="PROTEIN YIIM"/>
    <property type="match status" value="1"/>
</dbReference>
<dbReference type="SUPFAM" id="SSF63380">
    <property type="entry name" value="Riboflavin synthase domain-like"/>
    <property type="match status" value="1"/>
</dbReference>
<dbReference type="PROSITE" id="PS00197">
    <property type="entry name" value="2FE2S_FER_1"/>
    <property type="match status" value="1"/>
</dbReference>
<feature type="domain" description="FAD-binding FR-type" evidence="5">
    <location>
        <begin position="268"/>
        <end position="372"/>
    </location>
</feature>
<evidence type="ECO:0000256" key="1">
    <source>
        <dbReference type="ARBA" id="ARBA00022714"/>
    </source>
</evidence>
<dbReference type="Pfam" id="PF00111">
    <property type="entry name" value="Fer2"/>
    <property type="match status" value="1"/>
</dbReference>
<dbReference type="InterPro" id="IPR036010">
    <property type="entry name" value="2Fe-2S_ferredoxin-like_sf"/>
</dbReference>
<dbReference type="InterPro" id="IPR005302">
    <property type="entry name" value="MoCF_Sase_C"/>
</dbReference>
<dbReference type="PROSITE" id="PS51384">
    <property type="entry name" value="FAD_FR"/>
    <property type="match status" value="1"/>
</dbReference>
<dbReference type="Gene3D" id="3.10.20.30">
    <property type="match status" value="1"/>
</dbReference>
<sequence>MAAELDPQPASLLTVLAVSRSQPATQIIHSQPTLTASVRSPSPTPLVLTEDGIEGHKSAIHDAQVYAFFAQHYDYWTSRLGVERSKWDWAFWGENLTLRLPDGIDERNIHLGDRWIFSHKSSHEESRDVNLVNRNHPSEEREAAGGVILEVCGGRNPCSRLAWRCGQPGRWLAEVAKSGFCGVYLRVIRGGSIAPGDMARIMPTMDEDMVSAASIAQCAYSSLADPATRVLAKRILRVSDLQNMNRQVITRKLAMIEENQAVGQNRWSGWRSLEVIKVIDESPSIKSFYLAAVDDQPLASYVPGQFLTIKLPSGQIRCWSISSWSPATTISAPLFYRITVKKGAAASLFLHAHVSVGSRLLVRPPSGAFVPDWTREFPPRQIYISAGIGITPVLSMIQSHFAHQTLKRTPAILVHVARNAREEIPLLNSELPSSPLLRTIKFYTAPVAGVDAHGRDFDFAGRPGFDFFATLLDQSYHIDPLGITPIELPGNASNAYICGPSGFVDTIRDHLERCKFPPQAIRHETFVHSSSSWVTADGPLAAECYEGVPEKSTVRFRGKEVKWRKHDGLSLLQLIEQEGGAEQPESGCRIGECGTCEMKILKGEARLFQKAGKDAQESSGKAGSMIRACCSYPISGLLELEF</sequence>
<name>A0A9P8UT02_9PEZI</name>
<dbReference type="InterPro" id="IPR017938">
    <property type="entry name" value="Riboflavin_synthase-like_b-brl"/>
</dbReference>
<dbReference type="Gene3D" id="2.40.33.20">
    <property type="entry name" value="PK beta-barrel domain-like"/>
    <property type="match status" value="1"/>
</dbReference>
<dbReference type="PROSITE" id="PS51340">
    <property type="entry name" value="MOSC"/>
    <property type="match status" value="1"/>
</dbReference>
<comment type="caution">
    <text evidence="6">The sequence shown here is derived from an EMBL/GenBank/DDBJ whole genome shotgun (WGS) entry which is preliminary data.</text>
</comment>
<feature type="domain" description="2Fe-2S ferredoxin-type" evidence="3">
    <location>
        <begin position="550"/>
        <end position="642"/>
    </location>
</feature>
<evidence type="ECO:0000259" key="5">
    <source>
        <dbReference type="PROSITE" id="PS51384"/>
    </source>
</evidence>
<dbReference type="InterPro" id="IPR001041">
    <property type="entry name" value="2Fe-2S_ferredoxin-type"/>
</dbReference>
<keyword evidence="1" id="KW-0479">Metal-binding</keyword>
<feature type="domain" description="MOSC" evidence="4">
    <location>
        <begin position="40"/>
        <end position="202"/>
    </location>
</feature>
<dbReference type="InterPro" id="IPR011037">
    <property type="entry name" value="Pyrv_Knase-like_insert_dom_sf"/>
</dbReference>
<dbReference type="Gene3D" id="3.40.50.80">
    <property type="entry name" value="Nucleotide-binding domain of ferredoxin-NADP reductase (FNR) module"/>
    <property type="match status" value="1"/>
</dbReference>
<dbReference type="GO" id="GO:0030151">
    <property type="term" value="F:molybdenum ion binding"/>
    <property type="evidence" value="ECO:0007669"/>
    <property type="project" value="InterPro"/>
</dbReference>
<dbReference type="GeneID" id="70137628"/>
<dbReference type="OrthoDB" id="5238236at2759"/>
<dbReference type="EMBL" id="JAGPXC010000002">
    <property type="protein sequence ID" value="KAH6657927.1"/>
    <property type="molecule type" value="Genomic_DNA"/>
</dbReference>
<evidence type="ECO:0000256" key="2">
    <source>
        <dbReference type="ARBA" id="ARBA00023014"/>
    </source>
</evidence>
<protein>
    <submittedName>
        <fullName evidence="6">Uncharacterized protein</fullName>
    </submittedName>
</protein>
<proteinExistence type="predicted"/>
<reference evidence="6" key="1">
    <citation type="journal article" date="2021" name="Nat. Commun.">
        <title>Genetic determinants of endophytism in the Arabidopsis root mycobiome.</title>
        <authorList>
            <person name="Mesny F."/>
            <person name="Miyauchi S."/>
            <person name="Thiergart T."/>
            <person name="Pickel B."/>
            <person name="Atanasova L."/>
            <person name="Karlsson M."/>
            <person name="Huettel B."/>
            <person name="Barry K.W."/>
            <person name="Haridas S."/>
            <person name="Chen C."/>
            <person name="Bauer D."/>
            <person name="Andreopoulos W."/>
            <person name="Pangilinan J."/>
            <person name="LaButti K."/>
            <person name="Riley R."/>
            <person name="Lipzen A."/>
            <person name="Clum A."/>
            <person name="Drula E."/>
            <person name="Henrissat B."/>
            <person name="Kohler A."/>
            <person name="Grigoriev I.V."/>
            <person name="Martin F.M."/>
            <person name="Hacquard S."/>
        </authorList>
    </citation>
    <scope>NUCLEOTIDE SEQUENCE</scope>
    <source>
        <strain evidence="6">MPI-SDFR-AT-0073</strain>
    </source>
</reference>
<dbReference type="PRINTS" id="PR00409">
    <property type="entry name" value="PHDIOXRDTASE"/>
</dbReference>
<evidence type="ECO:0000313" key="7">
    <source>
        <dbReference type="Proteomes" id="UP000758603"/>
    </source>
</evidence>
<dbReference type="GO" id="GO:0016491">
    <property type="term" value="F:oxidoreductase activity"/>
    <property type="evidence" value="ECO:0007669"/>
    <property type="project" value="InterPro"/>
</dbReference>
<dbReference type="GO" id="GO:0051537">
    <property type="term" value="F:2 iron, 2 sulfur cluster binding"/>
    <property type="evidence" value="ECO:0007669"/>
    <property type="project" value="UniProtKB-KW"/>
</dbReference>